<dbReference type="InterPro" id="IPR041266">
    <property type="entry name" value="EDS1_EP"/>
</dbReference>
<dbReference type="GO" id="GO:0006952">
    <property type="term" value="P:defense response"/>
    <property type="evidence" value="ECO:0007669"/>
    <property type="project" value="UniProtKB-KW"/>
</dbReference>
<evidence type="ECO:0000259" key="8">
    <source>
        <dbReference type="Pfam" id="PF01764"/>
    </source>
</evidence>
<protein>
    <submittedName>
        <fullName evidence="10">Senescence-associated carboxylesterase 101-like isoform X1</fullName>
    </submittedName>
</protein>
<dbReference type="InterPro" id="IPR002921">
    <property type="entry name" value="Fungal_lipase-type"/>
</dbReference>
<dbReference type="GO" id="GO:0006629">
    <property type="term" value="P:lipid metabolic process"/>
    <property type="evidence" value="ECO:0007669"/>
    <property type="project" value="InterPro"/>
</dbReference>
<keyword evidence="4" id="KW-0378">Hydrolase</keyword>
<feature type="domain" description="Fungal lipase-type" evidence="8">
    <location>
        <begin position="242"/>
        <end position="350"/>
    </location>
</feature>
<evidence type="ECO:0000256" key="1">
    <source>
        <dbReference type="ARBA" id="ARBA00004123"/>
    </source>
</evidence>
<feature type="domain" description="EDS1 EP" evidence="9">
    <location>
        <begin position="500"/>
        <end position="713"/>
    </location>
</feature>
<dbReference type="Pfam" id="PF01764">
    <property type="entry name" value="Lipase_3"/>
    <property type="match status" value="1"/>
</dbReference>
<evidence type="ECO:0000256" key="4">
    <source>
        <dbReference type="ARBA" id="ARBA00022801"/>
    </source>
</evidence>
<dbReference type="Gene3D" id="3.40.50.1820">
    <property type="entry name" value="alpha/beta hydrolase"/>
    <property type="match status" value="1"/>
</dbReference>
<sequence>MASCFASSNSTPSSHILLSSCTSSASSNLSPIQLQFPCFRFQSKIKICAIAPATKRRFHTKIRSVAEEEETLVSEAEASPPPADATTEQTVSVPVSPSDVLTMFFLAEGSMTDAAIPTVTKALEDVEGVTNLEVGVLEGIASVKIKMNQLCFFSSGLELANLIVTSDLLQRSWKEISEIHKQNHIHINDLTSPSVSYKVYENRPNGTIIAFASSNQDTVNRDLVSSGELKGVFDFFDFVGTNVNRSFSVHKEAVTVFSSMLNELTLLKAQYGNSNPLIITGHALGGSIASLFTLWLLDSMSPYAKRPLCITFGSPLLGDKSFQQAISERPSWNSSFLHVVSNQDLFPQLFIAPCNGVADGFTSQTHLYKPFGTFLLCTESGCACFEEPESTLELLKAMGSKFVGNQNSQNSLRFTDYREILENLKHRSIYKGISQLDVSIMDPLLAGITMELTTIGVETQGDGGSLTTHTAERAKKSFIRKKNVFDPNKKLNDRKVDMAYLEWYKKVAEEEGGYYDSYKFGQSGSRDKIKSREEIVKRHRILTQYWKRMVAEAKKMPQKEGASFRIRWLYGGTNYRRMVEPLDIADYYKKGHRDYITRGRPEHYILLEQWLNEDMLGNAIERNRACSLTEDSCFWAHVEEAIILCDILKDGQSSPEDQRSSKEKLIRFEAFVMDMIKNYAVSREIFLPQSSFMKWWEMYSIFARQSVGSPLLDFMEEDYRNYA</sequence>
<keyword evidence="11" id="KW-1185">Reference proteome</keyword>
<dbReference type="GO" id="GO:0005737">
    <property type="term" value="C:cytoplasm"/>
    <property type="evidence" value="ECO:0007669"/>
    <property type="project" value="UniProtKB-SubCell"/>
</dbReference>
<evidence type="ECO:0000256" key="6">
    <source>
        <dbReference type="ARBA" id="ARBA00023242"/>
    </source>
</evidence>
<dbReference type="InterPro" id="IPR029058">
    <property type="entry name" value="AB_hydrolase_fold"/>
</dbReference>
<dbReference type="GO" id="GO:0005634">
    <property type="term" value="C:nucleus"/>
    <property type="evidence" value="ECO:0007669"/>
    <property type="project" value="UniProtKB-SubCell"/>
</dbReference>
<evidence type="ECO:0000256" key="5">
    <source>
        <dbReference type="ARBA" id="ARBA00022821"/>
    </source>
</evidence>
<dbReference type="Proteomes" id="UP000594638">
    <property type="component" value="Unassembled WGS sequence"/>
</dbReference>
<dbReference type="OrthoDB" id="438440at2759"/>
<dbReference type="PANTHER" id="PTHR46898">
    <property type="entry name" value="SENESCENCE-ASSOCIATED CARBOXYLESTERASE 101"/>
    <property type="match status" value="1"/>
</dbReference>
<proteinExistence type="predicted"/>
<dbReference type="PANTHER" id="PTHR46898:SF3">
    <property type="entry name" value="FUNGAL LIPASE-LIKE DOMAIN-CONTAINING PROTEIN"/>
    <property type="match status" value="1"/>
</dbReference>
<evidence type="ECO:0000256" key="2">
    <source>
        <dbReference type="ARBA" id="ARBA00004496"/>
    </source>
</evidence>
<dbReference type="AlphaFoldDB" id="A0A8S0URC1"/>
<evidence type="ECO:0000256" key="7">
    <source>
        <dbReference type="SAM" id="MobiDB-lite"/>
    </source>
</evidence>
<keyword evidence="3" id="KW-0963">Cytoplasm</keyword>
<keyword evidence="6" id="KW-0539">Nucleus</keyword>
<comment type="subcellular location">
    <subcellularLocation>
        <location evidence="2">Cytoplasm</location>
    </subcellularLocation>
    <subcellularLocation>
        <location evidence="1">Nucleus</location>
    </subcellularLocation>
</comment>
<organism evidence="10 11">
    <name type="scientific">Olea europaea subsp. europaea</name>
    <dbReference type="NCBI Taxonomy" id="158383"/>
    <lineage>
        <taxon>Eukaryota</taxon>
        <taxon>Viridiplantae</taxon>
        <taxon>Streptophyta</taxon>
        <taxon>Embryophyta</taxon>
        <taxon>Tracheophyta</taxon>
        <taxon>Spermatophyta</taxon>
        <taxon>Magnoliopsida</taxon>
        <taxon>eudicotyledons</taxon>
        <taxon>Gunneridae</taxon>
        <taxon>Pentapetalae</taxon>
        <taxon>asterids</taxon>
        <taxon>lamiids</taxon>
        <taxon>Lamiales</taxon>
        <taxon>Oleaceae</taxon>
        <taxon>Oleeae</taxon>
        <taxon>Olea</taxon>
    </lineage>
</organism>
<name>A0A8S0URC1_OLEEU</name>
<evidence type="ECO:0000313" key="10">
    <source>
        <dbReference type="EMBL" id="CAA3020396.1"/>
    </source>
</evidence>
<comment type="caution">
    <text evidence="10">The sequence shown here is derived from an EMBL/GenBank/DDBJ whole genome shotgun (WGS) entry which is preliminary data.</text>
</comment>
<evidence type="ECO:0000256" key="3">
    <source>
        <dbReference type="ARBA" id="ARBA00022490"/>
    </source>
</evidence>
<evidence type="ECO:0000313" key="11">
    <source>
        <dbReference type="Proteomes" id="UP000594638"/>
    </source>
</evidence>
<dbReference type="InterPro" id="IPR044603">
    <property type="entry name" value="SAG101-like"/>
</dbReference>
<reference evidence="10 11" key="1">
    <citation type="submission" date="2019-12" db="EMBL/GenBank/DDBJ databases">
        <authorList>
            <person name="Alioto T."/>
            <person name="Alioto T."/>
            <person name="Gomez Garrido J."/>
        </authorList>
    </citation>
    <scope>NUCLEOTIDE SEQUENCE [LARGE SCALE GENOMIC DNA]</scope>
</reference>
<dbReference type="GO" id="GO:0052689">
    <property type="term" value="F:carboxylic ester hydrolase activity"/>
    <property type="evidence" value="ECO:0007669"/>
    <property type="project" value="InterPro"/>
</dbReference>
<feature type="region of interest" description="Disordered" evidence="7">
    <location>
        <begin position="69"/>
        <end position="92"/>
    </location>
</feature>
<dbReference type="SUPFAM" id="SSF53474">
    <property type="entry name" value="alpha/beta-Hydrolases"/>
    <property type="match status" value="1"/>
</dbReference>
<dbReference type="Pfam" id="PF18117">
    <property type="entry name" value="EDS1_EP"/>
    <property type="match status" value="1"/>
</dbReference>
<dbReference type="Gramene" id="OE9A036379T1">
    <property type="protein sequence ID" value="OE9A036379C1"/>
    <property type="gene ID" value="OE9A036379"/>
</dbReference>
<gene>
    <name evidence="10" type="ORF">OLEA9_A036379</name>
</gene>
<evidence type="ECO:0000259" key="9">
    <source>
        <dbReference type="Pfam" id="PF18117"/>
    </source>
</evidence>
<accession>A0A8S0URC1</accession>
<dbReference type="EMBL" id="CACTIH010009038">
    <property type="protein sequence ID" value="CAA3020396.1"/>
    <property type="molecule type" value="Genomic_DNA"/>
</dbReference>
<keyword evidence="5" id="KW-0611">Plant defense</keyword>